<keyword evidence="3 7" id="KW-0547">Nucleotide-binding</keyword>
<dbReference type="GO" id="GO:0009073">
    <property type="term" value="P:aromatic amino acid family biosynthetic process"/>
    <property type="evidence" value="ECO:0007669"/>
    <property type="project" value="UniProtKB-KW"/>
</dbReference>
<comment type="cofactor">
    <cofactor evidence="7">
        <name>Mg(2+)</name>
        <dbReference type="ChEBI" id="CHEBI:18420"/>
    </cofactor>
    <text evidence="7">Binds 1 Mg(2+) ion per subunit.</text>
</comment>
<dbReference type="OrthoDB" id="9800332at2"/>
<dbReference type="EC" id="2.7.1.71" evidence="7"/>
<comment type="subcellular location">
    <subcellularLocation>
        <location evidence="7">Cytoplasm</location>
    </subcellularLocation>
</comment>
<gene>
    <name evidence="7" type="primary">aroK</name>
    <name evidence="8" type="ORF">ESA94_20635</name>
</gene>
<dbReference type="PANTHER" id="PTHR21087">
    <property type="entry name" value="SHIKIMATE KINASE"/>
    <property type="match status" value="1"/>
</dbReference>
<keyword evidence="1 7" id="KW-0028">Amino-acid biosynthesis</keyword>
<evidence type="ECO:0000256" key="3">
    <source>
        <dbReference type="ARBA" id="ARBA00022741"/>
    </source>
</evidence>
<keyword evidence="7" id="KW-0963">Cytoplasm</keyword>
<evidence type="ECO:0000256" key="2">
    <source>
        <dbReference type="ARBA" id="ARBA00022679"/>
    </source>
</evidence>
<comment type="function">
    <text evidence="7">Catalyzes the specific phosphorylation of the 3-hydroxyl group of shikimic acid using ATP as a cosubstrate.</text>
</comment>
<name>A0A4Q1CE10_9BACT</name>
<dbReference type="EMBL" id="SDHW01000009">
    <property type="protein sequence ID" value="RXK57607.1"/>
    <property type="molecule type" value="Genomic_DNA"/>
</dbReference>
<dbReference type="Gene3D" id="3.40.50.300">
    <property type="entry name" value="P-loop containing nucleotide triphosphate hydrolases"/>
    <property type="match status" value="1"/>
</dbReference>
<feature type="binding site" evidence="7">
    <location>
        <position position="164"/>
    </location>
    <ligand>
        <name>ATP</name>
        <dbReference type="ChEBI" id="CHEBI:30616"/>
    </ligand>
</feature>
<keyword evidence="7" id="KW-0479">Metal-binding</keyword>
<feature type="binding site" evidence="7">
    <location>
        <position position="103"/>
    </location>
    <ligand>
        <name>substrate</name>
    </ligand>
</feature>
<feature type="binding site" evidence="7">
    <location>
        <position position="79"/>
    </location>
    <ligand>
        <name>substrate</name>
    </ligand>
</feature>
<evidence type="ECO:0000256" key="1">
    <source>
        <dbReference type="ARBA" id="ARBA00022605"/>
    </source>
</evidence>
<dbReference type="Pfam" id="PF01202">
    <property type="entry name" value="SKI"/>
    <property type="match status" value="1"/>
</dbReference>
<comment type="catalytic activity">
    <reaction evidence="7">
        <text>shikimate + ATP = 3-phosphoshikimate + ADP + H(+)</text>
        <dbReference type="Rhea" id="RHEA:13121"/>
        <dbReference type="ChEBI" id="CHEBI:15378"/>
        <dbReference type="ChEBI" id="CHEBI:30616"/>
        <dbReference type="ChEBI" id="CHEBI:36208"/>
        <dbReference type="ChEBI" id="CHEBI:145989"/>
        <dbReference type="ChEBI" id="CHEBI:456216"/>
        <dbReference type="EC" id="2.7.1.71"/>
    </reaction>
</comment>
<feature type="binding site" evidence="7">
    <location>
        <position position="125"/>
    </location>
    <ligand>
        <name>substrate</name>
    </ligand>
</feature>
<comment type="similarity">
    <text evidence="7">Belongs to the shikimate kinase family.</text>
</comment>
<dbReference type="InterPro" id="IPR031322">
    <property type="entry name" value="Shikimate/glucono_kinase"/>
</dbReference>
<evidence type="ECO:0000256" key="6">
    <source>
        <dbReference type="ARBA" id="ARBA00023141"/>
    </source>
</evidence>
<dbReference type="UniPathway" id="UPA00053">
    <property type="reaction ID" value="UER00088"/>
</dbReference>
<dbReference type="GO" id="GO:0005829">
    <property type="term" value="C:cytosol"/>
    <property type="evidence" value="ECO:0007669"/>
    <property type="project" value="TreeGrafter"/>
</dbReference>
<evidence type="ECO:0000313" key="8">
    <source>
        <dbReference type="EMBL" id="RXK57607.1"/>
    </source>
</evidence>
<evidence type="ECO:0000256" key="4">
    <source>
        <dbReference type="ARBA" id="ARBA00022777"/>
    </source>
</evidence>
<comment type="caution">
    <text evidence="8">The sequence shown here is derived from an EMBL/GenBank/DDBJ whole genome shotgun (WGS) entry which is preliminary data.</text>
</comment>
<dbReference type="PANTHER" id="PTHR21087:SF16">
    <property type="entry name" value="SHIKIMATE KINASE 1, CHLOROPLASTIC"/>
    <property type="match status" value="1"/>
</dbReference>
<dbReference type="GO" id="GO:0008652">
    <property type="term" value="P:amino acid biosynthetic process"/>
    <property type="evidence" value="ECO:0007669"/>
    <property type="project" value="UniProtKB-KW"/>
</dbReference>
<evidence type="ECO:0000313" key="9">
    <source>
        <dbReference type="Proteomes" id="UP000290204"/>
    </source>
</evidence>
<dbReference type="PRINTS" id="PR01100">
    <property type="entry name" value="SHIKIMTKNASE"/>
</dbReference>
<comment type="pathway">
    <text evidence="7">Metabolic intermediate biosynthesis; chorismate biosynthesis; chorismate from D-erythrose 4-phosphate and phosphoenolpyruvate: step 5/7.</text>
</comment>
<sequence>MVSCSVADRCSSLTMHHSLAHDKICKLNSPFTIHSSLHIFATNNNIFMRYFIIGFMGSGKTYWGKQWSEASELPFFDLDEEIEKKEGKSISAIFAEKGEEAFRKMEADMLAVFYKKDNFILSCGGGTPCFHNNMKQMNKHGATIYLQSTVAELVQRLHAEKETRPLIAGMNDDVLAEFISNKLNERSSVYSQAMYHLPTRYMHTDNFQKIIRRHG</sequence>
<protein>
    <recommendedName>
        <fullName evidence="7">Shikimate kinase</fullName>
        <shortName evidence="7">SK</shortName>
        <ecNumber evidence="7">2.7.1.71</ecNumber>
    </recommendedName>
</protein>
<accession>A0A4Q1CE10</accession>
<feature type="binding site" evidence="7">
    <location>
        <position position="186"/>
    </location>
    <ligand>
        <name>substrate</name>
    </ligand>
</feature>
<keyword evidence="9" id="KW-1185">Reference proteome</keyword>
<dbReference type="InterPro" id="IPR000623">
    <property type="entry name" value="Shikimate_kinase/TSH1"/>
</dbReference>
<feature type="binding site" evidence="7">
    <location>
        <position position="61"/>
    </location>
    <ligand>
        <name>Mg(2+)</name>
        <dbReference type="ChEBI" id="CHEBI:18420"/>
    </ligand>
</feature>
<proteinExistence type="inferred from homology"/>
<dbReference type="GO" id="GO:0000287">
    <property type="term" value="F:magnesium ion binding"/>
    <property type="evidence" value="ECO:0007669"/>
    <property type="project" value="UniProtKB-UniRule"/>
</dbReference>
<dbReference type="GO" id="GO:0004765">
    <property type="term" value="F:shikimate kinase activity"/>
    <property type="evidence" value="ECO:0007669"/>
    <property type="project" value="UniProtKB-UniRule"/>
</dbReference>
<organism evidence="8 9">
    <name type="scientific">Lacibacter luteus</name>
    <dbReference type="NCBI Taxonomy" id="2508719"/>
    <lineage>
        <taxon>Bacteria</taxon>
        <taxon>Pseudomonadati</taxon>
        <taxon>Bacteroidota</taxon>
        <taxon>Chitinophagia</taxon>
        <taxon>Chitinophagales</taxon>
        <taxon>Chitinophagaceae</taxon>
        <taxon>Lacibacter</taxon>
    </lineage>
</organism>
<dbReference type="Proteomes" id="UP000290204">
    <property type="component" value="Unassembled WGS sequence"/>
</dbReference>
<dbReference type="GO" id="GO:0005524">
    <property type="term" value="F:ATP binding"/>
    <property type="evidence" value="ECO:0007669"/>
    <property type="project" value="UniProtKB-UniRule"/>
</dbReference>
<feature type="binding site" evidence="7">
    <location>
        <begin position="57"/>
        <end position="62"/>
    </location>
    <ligand>
        <name>ATP</name>
        <dbReference type="ChEBI" id="CHEBI:30616"/>
    </ligand>
</feature>
<dbReference type="AlphaFoldDB" id="A0A4Q1CE10"/>
<reference evidence="8 9" key="1">
    <citation type="submission" date="2019-01" db="EMBL/GenBank/DDBJ databases">
        <title>Lacibacter sp. strain TTM-7.</title>
        <authorList>
            <person name="Chen W.-M."/>
        </authorList>
    </citation>
    <scope>NUCLEOTIDE SEQUENCE [LARGE SCALE GENOMIC DNA]</scope>
    <source>
        <strain evidence="8 9">TTM-7</strain>
    </source>
</reference>
<comment type="subunit">
    <text evidence="7">Monomer.</text>
</comment>
<evidence type="ECO:0000256" key="5">
    <source>
        <dbReference type="ARBA" id="ARBA00022840"/>
    </source>
</evidence>
<dbReference type="HAMAP" id="MF_00109">
    <property type="entry name" value="Shikimate_kinase"/>
    <property type="match status" value="1"/>
</dbReference>
<keyword evidence="5 7" id="KW-0067">ATP-binding</keyword>
<comment type="caution">
    <text evidence="7">Lacks conserved residue(s) required for the propagation of feature annotation.</text>
</comment>
<keyword evidence="6 7" id="KW-0057">Aromatic amino acid biosynthesis</keyword>
<dbReference type="InterPro" id="IPR027417">
    <property type="entry name" value="P-loop_NTPase"/>
</dbReference>
<dbReference type="GO" id="GO:0009423">
    <property type="term" value="P:chorismate biosynthetic process"/>
    <property type="evidence" value="ECO:0007669"/>
    <property type="project" value="UniProtKB-UniRule"/>
</dbReference>
<keyword evidence="7" id="KW-0460">Magnesium</keyword>
<evidence type="ECO:0000256" key="7">
    <source>
        <dbReference type="HAMAP-Rule" id="MF_00109"/>
    </source>
</evidence>
<keyword evidence="4 7" id="KW-0418">Kinase</keyword>
<dbReference type="CDD" id="cd00464">
    <property type="entry name" value="SK"/>
    <property type="match status" value="1"/>
</dbReference>
<dbReference type="SUPFAM" id="SSF52540">
    <property type="entry name" value="P-loop containing nucleoside triphosphate hydrolases"/>
    <property type="match status" value="1"/>
</dbReference>
<keyword evidence="2 7" id="KW-0808">Transferase</keyword>